<dbReference type="Gene3D" id="1.10.510.10">
    <property type="entry name" value="Transferase(Phosphotransferase) domain 1"/>
    <property type="match status" value="1"/>
</dbReference>
<evidence type="ECO:0000313" key="6">
    <source>
        <dbReference type="Proteomes" id="UP001147746"/>
    </source>
</evidence>
<comment type="caution">
    <text evidence="5">The sequence shown here is derived from an EMBL/GenBank/DDBJ whole genome shotgun (WGS) entry which is preliminary data.</text>
</comment>
<evidence type="ECO:0000256" key="3">
    <source>
        <dbReference type="SAM" id="MobiDB-lite"/>
    </source>
</evidence>
<keyword evidence="2" id="KW-0067">ATP-binding</keyword>
<gene>
    <name evidence="5" type="ORF">N7476_006942</name>
</gene>
<evidence type="ECO:0000256" key="1">
    <source>
        <dbReference type="ARBA" id="ARBA00022741"/>
    </source>
</evidence>
<keyword evidence="6" id="KW-1185">Reference proteome</keyword>
<dbReference type="GO" id="GO:0005737">
    <property type="term" value="C:cytoplasm"/>
    <property type="evidence" value="ECO:0007669"/>
    <property type="project" value="TreeGrafter"/>
</dbReference>
<dbReference type="PROSITE" id="PS50011">
    <property type="entry name" value="PROTEIN_KINASE_DOM"/>
    <property type="match status" value="1"/>
</dbReference>
<feature type="region of interest" description="Disordered" evidence="3">
    <location>
        <begin position="1"/>
        <end position="23"/>
    </location>
</feature>
<dbReference type="PANTHER" id="PTHR24346:SF30">
    <property type="entry name" value="MATERNAL EMBRYONIC LEUCINE ZIPPER KINASE"/>
    <property type="match status" value="1"/>
</dbReference>
<evidence type="ECO:0000313" key="5">
    <source>
        <dbReference type="EMBL" id="KAJ5311082.1"/>
    </source>
</evidence>
<reference evidence="5" key="1">
    <citation type="submission" date="2022-12" db="EMBL/GenBank/DDBJ databases">
        <authorList>
            <person name="Petersen C."/>
        </authorList>
    </citation>
    <scope>NUCLEOTIDE SEQUENCE</scope>
    <source>
        <strain evidence="5">IBT 21472</strain>
    </source>
</reference>
<dbReference type="SUPFAM" id="SSF56112">
    <property type="entry name" value="Protein kinase-like (PK-like)"/>
    <property type="match status" value="1"/>
</dbReference>
<dbReference type="AlphaFoldDB" id="A0A9W9PW94"/>
<dbReference type="InterPro" id="IPR000719">
    <property type="entry name" value="Prot_kinase_dom"/>
</dbReference>
<feature type="compositionally biased region" description="Low complexity" evidence="3">
    <location>
        <begin position="228"/>
        <end position="238"/>
    </location>
</feature>
<reference evidence="5" key="2">
    <citation type="journal article" date="2023" name="IMA Fungus">
        <title>Comparative genomic study of the Penicillium genus elucidates a diverse pangenome and 15 lateral gene transfer events.</title>
        <authorList>
            <person name="Petersen C."/>
            <person name="Sorensen T."/>
            <person name="Nielsen M.R."/>
            <person name="Sondergaard T.E."/>
            <person name="Sorensen J.L."/>
            <person name="Fitzpatrick D.A."/>
            <person name="Frisvad J.C."/>
            <person name="Nielsen K.L."/>
        </authorList>
    </citation>
    <scope>NUCLEOTIDE SEQUENCE</scope>
    <source>
        <strain evidence="5">IBT 21472</strain>
    </source>
</reference>
<name>A0A9W9PW94_9EURO</name>
<feature type="non-terminal residue" evidence="5">
    <location>
        <position position="384"/>
    </location>
</feature>
<dbReference type="OrthoDB" id="4062651at2759"/>
<dbReference type="GO" id="GO:0035556">
    <property type="term" value="P:intracellular signal transduction"/>
    <property type="evidence" value="ECO:0007669"/>
    <property type="project" value="TreeGrafter"/>
</dbReference>
<dbReference type="Pfam" id="PF00069">
    <property type="entry name" value="Pkinase"/>
    <property type="match status" value="2"/>
</dbReference>
<keyword evidence="5" id="KW-0808">Transferase</keyword>
<keyword evidence="5" id="KW-0418">Kinase</keyword>
<proteinExistence type="predicted"/>
<protein>
    <submittedName>
        <fullName evidence="5">Kinase-like domain-containing protein</fullName>
    </submittedName>
</protein>
<dbReference type="GO" id="GO:0005524">
    <property type="term" value="F:ATP binding"/>
    <property type="evidence" value="ECO:0007669"/>
    <property type="project" value="UniProtKB-KW"/>
</dbReference>
<dbReference type="GO" id="GO:0004674">
    <property type="term" value="F:protein serine/threonine kinase activity"/>
    <property type="evidence" value="ECO:0007669"/>
    <property type="project" value="TreeGrafter"/>
</dbReference>
<dbReference type="Proteomes" id="UP001147746">
    <property type="component" value="Unassembled WGS sequence"/>
</dbReference>
<evidence type="ECO:0000259" key="4">
    <source>
        <dbReference type="PROSITE" id="PS50011"/>
    </source>
</evidence>
<feature type="region of interest" description="Disordered" evidence="3">
    <location>
        <begin position="221"/>
        <end position="243"/>
    </location>
</feature>
<keyword evidence="1" id="KW-0547">Nucleotide-binding</keyword>
<sequence>GSSLDSPKPAQGRRISAGTTQSERASFTDEYGRFVKVLYYNSTSTIQLYEKKAPAPVPEMTKPRQGSTFTRLRRASMPKPMIRELYAIKMFHLAKPDSDHLPHLSRGASEQLSLPHPNILSVIDILYNKQGNLCLVMPFCSGGNLHTFLEQEAKSKTNPPLEEVNCSGIQILRAVAFLHENGIAHGDLRPEHILLTARGAVKVSGFGEDGDAVREMVHFSHHEHHGNHNGSRSGSSSGKTPTSNSKLLLCIRRRVSELSTPYLPPERFSSRRDSVRQGYTHQYLYDIRAGDMWACGMIYMILRSGQLPWRGAQGVNRDKSYAEYLYCRLQEDGFRPIQVLETHCRNVIYAMLHPDPSLRITAEEVLRSEWVLGTAICEVGDMGL</sequence>
<accession>A0A9W9PW94</accession>
<dbReference type="InterPro" id="IPR011009">
    <property type="entry name" value="Kinase-like_dom_sf"/>
</dbReference>
<evidence type="ECO:0000256" key="2">
    <source>
        <dbReference type="ARBA" id="ARBA00022840"/>
    </source>
</evidence>
<dbReference type="PANTHER" id="PTHR24346">
    <property type="entry name" value="MAP/MICROTUBULE AFFINITY-REGULATING KINASE"/>
    <property type="match status" value="1"/>
</dbReference>
<dbReference type="EMBL" id="JAPZBO010000007">
    <property type="protein sequence ID" value="KAJ5311082.1"/>
    <property type="molecule type" value="Genomic_DNA"/>
</dbReference>
<feature type="domain" description="Protein kinase" evidence="4">
    <location>
        <begin position="58"/>
        <end position="371"/>
    </location>
</feature>
<organism evidence="5 6">
    <name type="scientific">Penicillium atrosanguineum</name>
    <dbReference type="NCBI Taxonomy" id="1132637"/>
    <lineage>
        <taxon>Eukaryota</taxon>
        <taxon>Fungi</taxon>
        <taxon>Dikarya</taxon>
        <taxon>Ascomycota</taxon>
        <taxon>Pezizomycotina</taxon>
        <taxon>Eurotiomycetes</taxon>
        <taxon>Eurotiomycetidae</taxon>
        <taxon>Eurotiales</taxon>
        <taxon>Aspergillaceae</taxon>
        <taxon>Penicillium</taxon>
    </lineage>
</organism>